<evidence type="ECO:0000256" key="1">
    <source>
        <dbReference type="SAM" id="MobiDB-lite"/>
    </source>
</evidence>
<gene>
    <name evidence="3" type="ORF">PSH67_14715</name>
</gene>
<keyword evidence="4" id="KW-1185">Reference proteome</keyword>
<sequence>MIPSSHVTARRQLPLTAEFKAPIVDRTQSAEHDSSTVIRPEPSDGDARAKGDSELAGLVAQALRLGARTGRLGDIDHIPPASAFGQWWSHLHGVMNSPHFVRWAADQKIDRSKAIEINPRENYITAMVDGQRKTFSGFDHGHAWTSMMAPIMQAAKALTTGSGSGYIYGASNTTWAPYQAVAGFYGEPIIGQTRESAEARATELERAKAFGPSSRAPERSDEALQDAKAKLATIHDQATAALALIDIVLAVDELSEGLVYRTTKDPLDSLYLSPSYVEEKIEQLIREKMGSVSLSLHADSPFQRLQTRPTVSLHTYISDNGWEVPRRRDELFNLGRILTTPPLSLLPHGNLGGALSWPVPLNDDDRYNVRNALRQNTVGLGELQHYDENKGVLGYLTHNQSFAPHELHDPTRFIQTLLATPKAQALGKALQEKFDGVSTSQSNNDWTLGALGATLDKESEAANTSAPARTGIAGFDMARYEHWGQHPSVVVAGLVSHLVAKGRASAELAPIAAHVLLSRRAPAFLVKDIPEKITYGSHSWVSLCTAVACLESQAPGATAHMNYADIMRRSELAPVTEQARQVEQSAQQDALKDWGVAQGIIPLDTLDAYTDVQMRRVFSAFNAQVSALREASQVQSTAMPERQKMALEALKDAFGNLPFENKCLTPFVENRDFPGPYSVLDLYLKGELRGTQWTSSSAEVDIRRIAANAGKLPDVNELFHTQLYTYFSSAEQSAGTQVKHLIAALPLEDRKNIEYGKITLLKEYRLPSIHYRARPSEAWKVPGSLLVKAQLGGNVNLYEISTKANSVHKRNELIDHPIGRGDLMDIYVHKMLLDVEPAGSYSSNIAGEKRPRGTPESFTSERTRYIADALVQDLGIRALEDEARGITTFDTEVPFYKKAREFMLDLIPLRAAIQNFRAGNIGDGMVDLAFDAFGFAVGIGTAARGARAVQAGASTLNRLTRGAKIVGRGALGSLNPVEGWVDLARGGTQLIKRGARPALSAGASAVNTLKGAGHYDLLKAASKHYDAVATGTYKRAEDTLEAAAVLRHGKWYRYDPASRQAFGTALNDFVPSMGGTSPAFGDWAVGQRVLTDSEKAIKARWDAAVKRSKFGVGKFEFEAAYYSNNPPKDLISKTKNLTAMELMALAQGNDTPAGVMGTLVRQYDSLAFKQGKKTAAQFIDAIDPDFGTVFPLPQTVYLSSTAQFSDGQCAALSRALATAVEQGKEKTLINNLFKAAARPDTAEARAFMRTLSRLQAFTGGESTFHAQKVLRQVTPQDMVRELSRSTVTQSVMIDSPGHAMAAGVVVDGAHKKYYFYDPNAGVAFFPTAEAMEAGLTRLFSDKRLQGQYRTHATHPKRLEFKIFDHDDEWRKLASIDEGSFKTLFDVPLHERAVASMSHERLKVSWETLQKAPGNQGLNCYQASVHVAQAEHNLTPDAVSAAKAATKNGGPTSYTPRYLELMGITPDHLRTTFDAAQIKESGFLNFKHGNEGGAFGHTVYLQKTDTQQLYLFNTNSPDLDVAMIKNGKPIETSGGMTVFHLDDAGQRGLQNFLDGIAVGKDWQFVYTPVSTVTANVQGLTH</sequence>
<dbReference type="CDD" id="cd20495">
    <property type="entry name" value="C58_PaToxP-like"/>
    <property type="match status" value="1"/>
</dbReference>
<protein>
    <recommendedName>
        <fullName evidence="2">DUF8038 domain-containing protein</fullName>
    </recommendedName>
</protein>
<evidence type="ECO:0000259" key="2">
    <source>
        <dbReference type="Pfam" id="PF26124"/>
    </source>
</evidence>
<accession>A0ABY9G2R3</accession>
<dbReference type="InterPro" id="IPR058351">
    <property type="entry name" value="DUF8038"/>
</dbReference>
<feature type="region of interest" description="Disordered" evidence="1">
    <location>
        <begin position="27"/>
        <end position="50"/>
    </location>
</feature>
<dbReference type="Proteomes" id="UP001236748">
    <property type="component" value="Chromosome"/>
</dbReference>
<dbReference type="RefSeq" id="WP_305390796.1">
    <property type="nucleotide sequence ID" value="NZ_CP117450.1"/>
</dbReference>
<proteinExistence type="predicted"/>
<feature type="compositionally biased region" description="Basic and acidic residues" evidence="1">
    <location>
        <begin position="41"/>
        <end position="50"/>
    </location>
</feature>
<dbReference type="Pfam" id="PF26124">
    <property type="entry name" value="DUF8038"/>
    <property type="match status" value="1"/>
</dbReference>
<name>A0ABY9G2R3_9PSED</name>
<organism evidence="3 4">
    <name type="scientific">Pseudomonas lurida</name>
    <dbReference type="NCBI Taxonomy" id="244566"/>
    <lineage>
        <taxon>Bacteria</taxon>
        <taxon>Pseudomonadati</taxon>
        <taxon>Pseudomonadota</taxon>
        <taxon>Gammaproteobacteria</taxon>
        <taxon>Pseudomonadales</taxon>
        <taxon>Pseudomonadaceae</taxon>
        <taxon>Pseudomonas</taxon>
    </lineage>
</organism>
<reference evidence="3 4" key="1">
    <citation type="submission" date="2023-02" db="EMBL/GenBank/DDBJ databases">
        <title>Evolution of Hrp T3SS in non-pathogenic Pseudomonas fluorescens.</title>
        <authorList>
            <person name="Liao K."/>
            <person name="Wei H."/>
            <person name="Gu Y."/>
        </authorList>
    </citation>
    <scope>NUCLEOTIDE SEQUENCE [LARGE SCALE GENOMIC DNA]</scope>
    <source>
        <strain evidence="3 4">FP2043</strain>
    </source>
</reference>
<evidence type="ECO:0000313" key="4">
    <source>
        <dbReference type="Proteomes" id="UP001236748"/>
    </source>
</evidence>
<feature type="domain" description="DUF8038" evidence="2">
    <location>
        <begin position="1414"/>
        <end position="1575"/>
    </location>
</feature>
<dbReference type="EMBL" id="CP117450">
    <property type="protein sequence ID" value="WLH09868.1"/>
    <property type="molecule type" value="Genomic_DNA"/>
</dbReference>
<evidence type="ECO:0000313" key="3">
    <source>
        <dbReference type="EMBL" id="WLH09868.1"/>
    </source>
</evidence>